<dbReference type="SUPFAM" id="SSF116734">
    <property type="entry name" value="DNA methylase specificity domain"/>
    <property type="match status" value="2"/>
</dbReference>
<dbReference type="KEGG" id="fgg:FSB75_12250"/>
<accession>A0A5B8UJQ7</accession>
<protein>
    <submittedName>
        <fullName evidence="6">Restriction endonuclease subunit S</fullName>
    </submittedName>
</protein>
<sequence length="440" mass="50249">MEDVMEKMTIEKYAAYKDSGVEWLGEIPDHWEALSNKFIFRLKKVQVGKRSNEYVLLSLTLNGIIKRDMENPQGKFPAEFDTYQEVKKGDFVFCLFDVEETPRAVGLSPFDGMITGAYTVMEPNNGFDRGFLYYFYLNLDADKRMKPLYKGLRNVIPKETFFSFKTFVPPLDEQTSIASFLDRKTAQIEKAIAQKEALIELLKERRQILIHKAVTRGLDPNVKMKDSGVEWIGEIPEHWEVKPLGFSGKTQNGISKGADYFGSGFPFLSYGDVYKNIELPKHVDGLAESSDADRKQYSVIEGDVLFTRTSETVEEIGFASTCTCTILNATFSGFLIRFRPNRNILDKYFSKYYFSSKTHRAFFVKEMNLVIRASLSQELLKKMPILIPSKDEQVEIGNYLENVSTKTFAAIVMKEKEIEKLKEYKATLINAGVTGKIKVA</sequence>
<dbReference type="Gene3D" id="3.90.220.20">
    <property type="entry name" value="DNA methylase specificity domains"/>
    <property type="match status" value="2"/>
</dbReference>
<organism evidence="6 7">
    <name type="scientific">Flavisolibacter ginsenosidimutans</name>
    <dbReference type="NCBI Taxonomy" id="661481"/>
    <lineage>
        <taxon>Bacteria</taxon>
        <taxon>Pseudomonadati</taxon>
        <taxon>Bacteroidota</taxon>
        <taxon>Chitinophagia</taxon>
        <taxon>Chitinophagales</taxon>
        <taxon>Chitinophagaceae</taxon>
        <taxon>Flavisolibacter</taxon>
    </lineage>
</organism>
<keyword evidence="7" id="KW-1185">Reference proteome</keyword>
<dbReference type="GO" id="GO:0003677">
    <property type="term" value="F:DNA binding"/>
    <property type="evidence" value="ECO:0007669"/>
    <property type="project" value="UniProtKB-KW"/>
</dbReference>
<feature type="domain" description="Type I restriction modification DNA specificity" evidence="5">
    <location>
        <begin position="119"/>
        <end position="194"/>
    </location>
</feature>
<dbReference type="InterPro" id="IPR044946">
    <property type="entry name" value="Restrct_endonuc_typeI_TRD_sf"/>
</dbReference>
<dbReference type="Pfam" id="PF01420">
    <property type="entry name" value="Methylase_S"/>
    <property type="match status" value="2"/>
</dbReference>
<dbReference type="RefSeq" id="WP_146787746.1">
    <property type="nucleotide sequence ID" value="NZ_BAABIO010000003.1"/>
</dbReference>
<dbReference type="OrthoDB" id="667970at2"/>
<keyword evidence="4" id="KW-0175">Coiled coil</keyword>
<dbReference type="Gene3D" id="1.10.287.1120">
    <property type="entry name" value="Bipartite methylase S protein"/>
    <property type="match status" value="1"/>
</dbReference>
<dbReference type="PANTHER" id="PTHR30408">
    <property type="entry name" value="TYPE-1 RESTRICTION ENZYME ECOKI SPECIFICITY PROTEIN"/>
    <property type="match status" value="1"/>
</dbReference>
<dbReference type="AlphaFoldDB" id="A0A5B8UJQ7"/>
<gene>
    <name evidence="6" type="ORF">FSB75_12250</name>
</gene>
<comment type="similarity">
    <text evidence="1">Belongs to the type-I restriction system S methylase family.</text>
</comment>
<evidence type="ECO:0000256" key="1">
    <source>
        <dbReference type="ARBA" id="ARBA00010923"/>
    </source>
</evidence>
<dbReference type="GO" id="GO:0009307">
    <property type="term" value="P:DNA restriction-modification system"/>
    <property type="evidence" value="ECO:0007669"/>
    <property type="project" value="UniProtKB-KW"/>
</dbReference>
<dbReference type="GO" id="GO:0004519">
    <property type="term" value="F:endonuclease activity"/>
    <property type="evidence" value="ECO:0007669"/>
    <property type="project" value="UniProtKB-KW"/>
</dbReference>
<evidence type="ECO:0000313" key="6">
    <source>
        <dbReference type="EMBL" id="QEC56632.1"/>
    </source>
</evidence>
<name>A0A5B8UJQ7_9BACT</name>
<feature type="domain" description="Type I restriction modification DNA specificity" evidence="5">
    <location>
        <begin position="237"/>
        <end position="419"/>
    </location>
</feature>
<dbReference type="Proteomes" id="UP000321204">
    <property type="component" value="Chromosome"/>
</dbReference>
<dbReference type="InterPro" id="IPR000055">
    <property type="entry name" value="Restrct_endonuc_typeI_TRD"/>
</dbReference>
<keyword evidence="6" id="KW-0255">Endonuclease</keyword>
<dbReference type="EMBL" id="CP042433">
    <property type="protein sequence ID" value="QEC56632.1"/>
    <property type="molecule type" value="Genomic_DNA"/>
</dbReference>
<dbReference type="InterPro" id="IPR052021">
    <property type="entry name" value="Type-I_RS_S_subunit"/>
</dbReference>
<keyword evidence="2" id="KW-0680">Restriction system</keyword>
<evidence type="ECO:0000259" key="5">
    <source>
        <dbReference type="Pfam" id="PF01420"/>
    </source>
</evidence>
<evidence type="ECO:0000256" key="4">
    <source>
        <dbReference type="SAM" id="Coils"/>
    </source>
</evidence>
<dbReference type="REBASE" id="357971">
    <property type="entry name" value="S.Fgi636ORF12255P"/>
</dbReference>
<evidence type="ECO:0000313" key="7">
    <source>
        <dbReference type="Proteomes" id="UP000321204"/>
    </source>
</evidence>
<dbReference type="CDD" id="cd17517">
    <property type="entry name" value="RMtype1_S_EcoKI_StySPI-TRD2-CR2_like"/>
    <property type="match status" value="1"/>
</dbReference>
<keyword evidence="6" id="KW-0378">Hydrolase</keyword>
<proteinExistence type="inferred from homology"/>
<feature type="coiled-coil region" evidence="4">
    <location>
        <begin position="181"/>
        <end position="212"/>
    </location>
</feature>
<keyword evidence="3" id="KW-0238">DNA-binding</keyword>
<keyword evidence="6" id="KW-0540">Nuclease</keyword>
<dbReference type="PANTHER" id="PTHR30408:SF12">
    <property type="entry name" value="TYPE I RESTRICTION ENZYME MJAVIII SPECIFICITY SUBUNIT"/>
    <property type="match status" value="1"/>
</dbReference>
<evidence type="ECO:0000256" key="2">
    <source>
        <dbReference type="ARBA" id="ARBA00022747"/>
    </source>
</evidence>
<reference evidence="6 7" key="1">
    <citation type="journal article" date="2015" name="Int. J. Syst. Evol. Microbiol.">
        <title>Flavisolibacter ginsenosidimutans sp. nov., with ginsenoside-converting activity isolated from soil used for cultivating ginseng.</title>
        <authorList>
            <person name="Zhao Y."/>
            <person name="Liu Q."/>
            <person name="Kang M.S."/>
            <person name="Jin F."/>
            <person name="Yu H."/>
            <person name="Im W.T."/>
        </authorList>
    </citation>
    <scope>NUCLEOTIDE SEQUENCE [LARGE SCALE GENOMIC DNA]</scope>
    <source>
        <strain evidence="6 7">Gsoil 636</strain>
    </source>
</reference>
<evidence type="ECO:0000256" key="3">
    <source>
        <dbReference type="ARBA" id="ARBA00023125"/>
    </source>
</evidence>